<feature type="transmembrane region" description="Helical" evidence="6">
    <location>
        <begin position="20"/>
        <end position="40"/>
    </location>
</feature>
<feature type="transmembrane region" description="Helical" evidence="6">
    <location>
        <begin position="193"/>
        <end position="215"/>
    </location>
</feature>
<dbReference type="InterPro" id="IPR013525">
    <property type="entry name" value="ABC2_TM"/>
</dbReference>
<dbReference type="OrthoDB" id="537059at2759"/>
<gene>
    <name evidence="8" type="ORF">VOLCADRAFT_100922</name>
</gene>
<evidence type="ECO:0000313" key="8">
    <source>
        <dbReference type="EMBL" id="EFJ39478.1"/>
    </source>
</evidence>
<dbReference type="Proteomes" id="UP000001058">
    <property type="component" value="Unassembled WGS sequence"/>
</dbReference>
<dbReference type="AlphaFoldDB" id="D8ULC4"/>
<protein>
    <recommendedName>
        <fullName evidence="7">ABC-2 type transporter transmembrane domain-containing protein</fullName>
    </recommendedName>
</protein>
<keyword evidence="5 6" id="KW-0472">Membrane</keyword>
<dbReference type="InParanoid" id="D8ULC4"/>
<keyword evidence="3 6" id="KW-0812">Transmembrane</keyword>
<dbReference type="GeneID" id="9621303"/>
<reference evidence="8 9" key="1">
    <citation type="journal article" date="2010" name="Science">
        <title>Genomic analysis of organismal complexity in the multicellular green alga Volvox carteri.</title>
        <authorList>
            <person name="Prochnik S.E."/>
            <person name="Umen J."/>
            <person name="Nedelcu A.M."/>
            <person name="Hallmann A."/>
            <person name="Miller S.M."/>
            <person name="Nishii I."/>
            <person name="Ferris P."/>
            <person name="Kuo A."/>
            <person name="Mitros T."/>
            <person name="Fritz-Laylin L.K."/>
            <person name="Hellsten U."/>
            <person name="Chapman J."/>
            <person name="Simakov O."/>
            <person name="Rensing S.A."/>
            <person name="Terry A."/>
            <person name="Pangilinan J."/>
            <person name="Kapitonov V."/>
            <person name="Jurka J."/>
            <person name="Salamov A."/>
            <person name="Shapiro H."/>
            <person name="Schmutz J."/>
            <person name="Grimwood J."/>
            <person name="Lindquist E."/>
            <person name="Lucas S."/>
            <person name="Grigoriev I.V."/>
            <person name="Schmitt R."/>
            <person name="Kirk D."/>
            <person name="Rokhsar D.S."/>
        </authorList>
    </citation>
    <scope>NUCLEOTIDE SEQUENCE [LARGE SCALE GENOMIC DNA]</scope>
    <source>
        <strain evidence="9">f. Nagariensis / Eve</strain>
    </source>
</reference>
<feature type="transmembrane region" description="Helical" evidence="6">
    <location>
        <begin position="250"/>
        <end position="270"/>
    </location>
</feature>
<proteinExistence type="predicted"/>
<accession>D8ULC4</accession>
<evidence type="ECO:0000256" key="3">
    <source>
        <dbReference type="ARBA" id="ARBA00022692"/>
    </source>
</evidence>
<dbReference type="RefSeq" id="XP_002959460.1">
    <property type="nucleotide sequence ID" value="XM_002959414.1"/>
</dbReference>
<dbReference type="PANTHER" id="PTHR19241">
    <property type="entry name" value="ATP-BINDING CASSETTE TRANSPORTER"/>
    <property type="match status" value="1"/>
</dbReference>
<keyword evidence="2" id="KW-0813">Transport</keyword>
<evidence type="ECO:0000256" key="1">
    <source>
        <dbReference type="ARBA" id="ARBA00004141"/>
    </source>
</evidence>
<evidence type="ECO:0000256" key="5">
    <source>
        <dbReference type="ARBA" id="ARBA00023136"/>
    </source>
</evidence>
<dbReference type="Pfam" id="PF01061">
    <property type="entry name" value="ABC2_membrane"/>
    <property type="match status" value="1"/>
</dbReference>
<feature type="transmembrane region" description="Helical" evidence="6">
    <location>
        <begin position="52"/>
        <end position="75"/>
    </location>
</feature>
<organism evidence="9">
    <name type="scientific">Volvox carteri f. nagariensis</name>
    <dbReference type="NCBI Taxonomy" id="3068"/>
    <lineage>
        <taxon>Eukaryota</taxon>
        <taxon>Viridiplantae</taxon>
        <taxon>Chlorophyta</taxon>
        <taxon>core chlorophytes</taxon>
        <taxon>Chlorophyceae</taxon>
        <taxon>CS clade</taxon>
        <taxon>Chlamydomonadales</taxon>
        <taxon>Volvocaceae</taxon>
        <taxon>Volvox</taxon>
    </lineage>
</organism>
<evidence type="ECO:0000256" key="6">
    <source>
        <dbReference type="SAM" id="Phobius"/>
    </source>
</evidence>
<dbReference type="GO" id="GO:0016020">
    <property type="term" value="C:membrane"/>
    <property type="evidence" value="ECO:0007669"/>
    <property type="project" value="UniProtKB-SubCell"/>
</dbReference>
<keyword evidence="4 6" id="KW-1133">Transmembrane helix</keyword>
<comment type="subcellular location">
    <subcellularLocation>
        <location evidence="1">Membrane</location>
        <topology evidence="1">Multi-pass membrane protein</topology>
    </subcellularLocation>
</comment>
<sequence>MQMWLLLRRGVVSQWRNTQYNGMRFGIAFALPWILGSLYWGRGKERNSMVGLMDIMGVIFSGALFLPMTNLMMIMPQVMNERVVFYRERASGMYSPVVFAAVQSMSEMPFVFLESVLYVVIMYCTVQFEFTAAKALWFWLYIWFALLVCTFMGMGFMNLSPNMPAAIASCSGLVLLWNLFCGFLIYRRDIKPWYLWAYYGNPITYIIYGCIITQLGDVWDEQVELGEGLAMPVAAFVKENFDYDYGMRGWMVLILVGFVALLRIASYFGIIRLNFVNR</sequence>
<dbReference type="GO" id="GO:0140359">
    <property type="term" value="F:ABC-type transporter activity"/>
    <property type="evidence" value="ECO:0007669"/>
    <property type="project" value="InterPro"/>
</dbReference>
<feature type="transmembrane region" description="Helical" evidence="6">
    <location>
        <begin position="108"/>
        <end position="126"/>
    </location>
</feature>
<dbReference type="GO" id="GO:0071944">
    <property type="term" value="C:cell periphery"/>
    <property type="evidence" value="ECO:0007669"/>
    <property type="project" value="UniProtKB-ARBA"/>
</dbReference>
<evidence type="ECO:0000256" key="2">
    <source>
        <dbReference type="ARBA" id="ARBA00022448"/>
    </source>
</evidence>
<dbReference type="eggNOG" id="KOG0065">
    <property type="taxonomic scope" value="Eukaryota"/>
</dbReference>
<name>D8ULC4_VOLCA</name>
<dbReference type="EMBL" id="GL378546">
    <property type="protein sequence ID" value="EFJ39478.1"/>
    <property type="molecule type" value="Genomic_DNA"/>
</dbReference>
<keyword evidence="9" id="KW-1185">Reference proteome</keyword>
<feature type="transmembrane region" description="Helical" evidence="6">
    <location>
        <begin position="138"/>
        <end position="159"/>
    </location>
</feature>
<feature type="transmembrane region" description="Helical" evidence="6">
    <location>
        <begin position="165"/>
        <end position="186"/>
    </location>
</feature>
<evidence type="ECO:0000256" key="4">
    <source>
        <dbReference type="ARBA" id="ARBA00022989"/>
    </source>
</evidence>
<feature type="domain" description="ABC-2 type transporter transmembrane" evidence="7">
    <location>
        <begin position="2"/>
        <end position="214"/>
    </location>
</feature>
<dbReference type="STRING" id="3068.D8ULC4"/>
<evidence type="ECO:0000313" key="9">
    <source>
        <dbReference type="Proteomes" id="UP000001058"/>
    </source>
</evidence>
<evidence type="ECO:0000259" key="7">
    <source>
        <dbReference type="Pfam" id="PF01061"/>
    </source>
</evidence>
<dbReference type="KEGG" id="vcn:VOLCADRAFT_100922"/>